<comment type="subcellular location">
    <subcellularLocation>
        <location evidence="1">Cell envelope</location>
    </subcellularLocation>
</comment>
<accession>A0A1H0J769</accession>
<dbReference type="Gene3D" id="3.40.30.10">
    <property type="entry name" value="Glutaredoxin"/>
    <property type="match status" value="1"/>
</dbReference>
<gene>
    <name evidence="7" type="ORF">SAMN04487900_11871</name>
</gene>
<reference evidence="8" key="1">
    <citation type="submission" date="2016-10" db="EMBL/GenBank/DDBJ databases">
        <authorList>
            <person name="de Groot N.N."/>
        </authorList>
    </citation>
    <scope>NUCLEOTIDE SEQUENCE [LARGE SCALE GENOMIC DNA]</scope>
    <source>
        <strain evidence="8">BP1-145</strain>
    </source>
</reference>
<dbReference type="InterPro" id="IPR013766">
    <property type="entry name" value="Thioredoxin_domain"/>
</dbReference>
<evidence type="ECO:0000256" key="1">
    <source>
        <dbReference type="ARBA" id="ARBA00004196"/>
    </source>
</evidence>
<dbReference type="PANTHER" id="PTHR42852">
    <property type="entry name" value="THIOL:DISULFIDE INTERCHANGE PROTEIN DSBE"/>
    <property type="match status" value="1"/>
</dbReference>
<dbReference type="GO" id="GO:0017004">
    <property type="term" value="P:cytochrome complex assembly"/>
    <property type="evidence" value="ECO:0007669"/>
    <property type="project" value="UniProtKB-KW"/>
</dbReference>
<feature type="chain" id="PRO_5011490104" evidence="5">
    <location>
        <begin position="20"/>
        <end position="343"/>
    </location>
</feature>
<comment type="caution">
    <text evidence="7">The sequence shown here is derived from an EMBL/GenBank/DDBJ whole genome shotgun (WGS) entry which is preliminary data.</text>
</comment>
<dbReference type="InterPro" id="IPR000866">
    <property type="entry name" value="AhpC/TSA"/>
</dbReference>
<evidence type="ECO:0000256" key="4">
    <source>
        <dbReference type="ARBA" id="ARBA00023284"/>
    </source>
</evidence>
<keyword evidence="7" id="KW-0413">Isomerase</keyword>
<name>A0A1H0J769_9BACT</name>
<evidence type="ECO:0000256" key="2">
    <source>
        <dbReference type="ARBA" id="ARBA00022748"/>
    </source>
</evidence>
<dbReference type="PROSITE" id="PS00194">
    <property type="entry name" value="THIOREDOXIN_1"/>
    <property type="match status" value="1"/>
</dbReference>
<dbReference type="GO" id="GO:0030313">
    <property type="term" value="C:cell envelope"/>
    <property type="evidence" value="ECO:0007669"/>
    <property type="project" value="UniProtKB-SubCell"/>
</dbReference>
<evidence type="ECO:0000256" key="5">
    <source>
        <dbReference type="SAM" id="SignalP"/>
    </source>
</evidence>
<evidence type="ECO:0000256" key="3">
    <source>
        <dbReference type="ARBA" id="ARBA00023157"/>
    </source>
</evidence>
<dbReference type="RefSeq" id="WP_091854466.1">
    <property type="nucleotide sequence ID" value="NZ_FNIW01000018.1"/>
</dbReference>
<dbReference type="OrthoDB" id="9794348at2"/>
<proteinExistence type="predicted"/>
<keyword evidence="2" id="KW-0201">Cytochrome c-type biogenesis</keyword>
<dbReference type="SUPFAM" id="SSF52833">
    <property type="entry name" value="Thioredoxin-like"/>
    <property type="match status" value="1"/>
</dbReference>
<feature type="domain" description="Thioredoxin" evidence="6">
    <location>
        <begin position="202"/>
        <end position="343"/>
    </location>
</feature>
<dbReference type="InterPro" id="IPR036249">
    <property type="entry name" value="Thioredoxin-like_sf"/>
</dbReference>
<evidence type="ECO:0000313" key="8">
    <source>
        <dbReference type="Proteomes" id="UP000199134"/>
    </source>
</evidence>
<dbReference type="GO" id="GO:0016853">
    <property type="term" value="F:isomerase activity"/>
    <property type="evidence" value="ECO:0007669"/>
    <property type="project" value="UniProtKB-KW"/>
</dbReference>
<protein>
    <submittedName>
        <fullName evidence="7">Thiol-disulfide isomerase or thioredoxin</fullName>
    </submittedName>
</protein>
<dbReference type="Pfam" id="PF00578">
    <property type="entry name" value="AhpC-TSA"/>
    <property type="match status" value="1"/>
</dbReference>
<evidence type="ECO:0000259" key="6">
    <source>
        <dbReference type="PROSITE" id="PS51352"/>
    </source>
</evidence>
<dbReference type="AlphaFoldDB" id="A0A1H0J769"/>
<dbReference type="InterPro" id="IPR017937">
    <property type="entry name" value="Thioredoxin_CS"/>
</dbReference>
<dbReference type="PANTHER" id="PTHR42852:SF6">
    <property type="entry name" value="THIOL:DISULFIDE INTERCHANGE PROTEIN DSBE"/>
    <property type="match status" value="1"/>
</dbReference>
<sequence length="343" mass="38223">MKKTITTILLALVVMTGWAQTKVNIKGIAANDAETIFLFNQINMGQPVDSTRVNNGKWSYKAEQPVGRSMLCIVADIKRIQSPQDLLNNMVAVMVDETPTEVDLTAGTVKGSKTSMAMNEAVRGLYSCMIKNSKEEAYKVMHKAVMENLDSEIPVHFVPMITEGLSAGDLQKIFDAHPNYTEYPSMQEAKQRLDLLSGKSVRSIGKPFIDLTMNDTEGKAHKLSEWCGKGRYVLVDFWASWCGPCRAEMPNVTACYEKYHDKGLDIVAISFDNTKDAWLNAIKNMKMPWVHLSDLAGWKSIASDIYDIKAIPSNILFDGEGKVVDIDLRGEQLQAKLAEIFSK</sequence>
<evidence type="ECO:0000313" key="7">
    <source>
        <dbReference type="EMBL" id="SDO39575.1"/>
    </source>
</evidence>
<feature type="signal peptide" evidence="5">
    <location>
        <begin position="1"/>
        <end position="19"/>
    </location>
</feature>
<organism evidence="7 8">
    <name type="scientific">Prevotella communis</name>
    <dbReference type="NCBI Taxonomy" id="2913614"/>
    <lineage>
        <taxon>Bacteria</taxon>
        <taxon>Pseudomonadati</taxon>
        <taxon>Bacteroidota</taxon>
        <taxon>Bacteroidia</taxon>
        <taxon>Bacteroidales</taxon>
        <taxon>Prevotellaceae</taxon>
        <taxon>Prevotella</taxon>
    </lineage>
</organism>
<dbReference type="InterPro" id="IPR050553">
    <property type="entry name" value="Thioredoxin_ResA/DsbE_sf"/>
</dbReference>
<keyword evidence="3" id="KW-1015">Disulfide bond</keyword>
<dbReference type="PROSITE" id="PS51352">
    <property type="entry name" value="THIOREDOXIN_2"/>
    <property type="match status" value="1"/>
</dbReference>
<keyword evidence="5" id="KW-0732">Signal</keyword>
<dbReference type="CDD" id="cd02966">
    <property type="entry name" value="TlpA_like_family"/>
    <property type="match status" value="1"/>
</dbReference>
<dbReference type="Proteomes" id="UP000199134">
    <property type="component" value="Unassembled WGS sequence"/>
</dbReference>
<dbReference type="EMBL" id="FNIW01000018">
    <property type="protein sequence ID" value="SDO39575.1"/>
    <property type="molecule type" value="Genomic_DNA"/>
</dbReference>
<keyword evidence="4" id="KW-0676">Redox-active center</keyword>